<protein>
    <submittedName>
        <fullName evidence="1">Uncharacterized protein</fullName>
    </submittedName>
</protein>
<gene>
    <name evidence="1" type="ORF">BN2614_LOCUS1</name>
</gene>
<name>A0A9X9PXQ3_GULGU</name>
<organism evidence="1 2">
    <name type="scientific">Gulo gulo</name>
    <name type="common">Wolverine</name>
    <name type="synonym">Gluton</name>
    <dbReference type="NCBI Taxonomy" id="48420"/>
    <lineage>
        <taxon>Eukaryota</taxon>
        <taxon>Metazoa</taxon>
        <taxon>Chordata</taxon>
        <taxon>Craniata</taxon>
        <taxon>Vertebrata</taxon>
        <taxon>Euteleostomi</taxon>
        <taxon>Mammalia</taxon>
        <taxon>Eutheria</taxon>
        <taxon>Laurasiatheria</taxon>
        <taxon>Carnivora</taxon>
        <taxon>Caniformia</taxon>
        <taxon>Musteloidea</taxon>
        <taxon>Mustelidae</taxon>
        <taxon>Guloninae</taxon>
        <taxon>Gulo</taxon>
    </lineage>
</organism>
<reference evidence="1 2" key="1">
    <citation type="submission" date="2018-10" db="EMBL/GenBank/DDBJ databases">
        <authorList>
            <person name="Ekblom R."/>
            <person name="Jareborg N."/>
        </authorList>
    </citation>
    <scope>NUCLEOTIDE SEQUENCE [LARGE SCALE GENOMIC DNA]</scope>
    <source>
        <tissue evidence="1">Muscle</tissue>
    </source>
</reference>
<proteinExistence type="predicted"/>
<keyword evidence="2" id="KW-1185">Reference proteome</keyword>
<comment type="caution">
    <text evidence="1">The sequence shown here is derived from an EMBL/GenBank/DDBJ whole genome shotgun (WGS) entry which is preliminary data.</text>
</comment>
<dbReference type="AlphaFoldDB" id="A0A9X9PXQ3"/>
<feature type="non-terminal residue" evidence="1">
    <location>
        <position position="1"/>
    </location>
</feature>
<accession>A0A9X9PXQ3</accession>
<dbReference type="EMBL" id="CYRY02007586">
    <property type="protein sequence ID" value="VCW76578.1"/>
    <property type="molecule type" value="Genomic_DNA"/>
</dbReference>
<dbReference type="Proteomes" id="UP000269945">
    <property type="component" value="Unassembled WGS sequence"/>
</dbReference>
<evidence type="ECO:0000313" key="2">
    <source>
        <dbReference type="Proteomes" id="UP000269945"/>
    </source>
</evidence>
<evidence type="ECO:0000313" key="1">
    <source>
        <dbReference type="EMBL" id="VCW76578.1"/>
    </source>
</evidence>
<sequence length="85" mass="8543">MLTPHLLIWSGNAGEGQDGLQATGDAQEDVRVQAVSHHDGALRVDAVLLGHAVEDEAAGLPDDVGLALGGHLHGSDQAAGTCGAE</sequence>